<evidence type="ECO:0000259" key="2">
    <source>
        <dbReference type="PROSITE" id="PS50011"/>
    </source>
</evidence>
<keyword evidence="4" id="KW-1185">Reference proteome</keyword>
<dbReference type="Gene3D" id="1.10.510.10">
    <property type="entry name" value="Transferase(Phosphotransferase) domain 1"/>
    <property type="match status" value="1"/>
</dbReference>
<dbReference type="PROSITE" id="PS50011">
    <property type="entry name" value="PROTEIN_KINASE_DOM"/>
    <property type="match status" value="1"/>
</dbReference>
<proteinExistence type="predicted"/>
<evidence type="ECO:0000256" key="1">
    <source>
        <dbReference type="SAM" id="MobiDB-lite"/>
    </source>
</evidence>
<dbReference type="GO" id="GO:0004672">
    <property type="term" value="F:protein kinase activity"/>
    <property type="evidence" value="ECO:0007669"/>
    <property type="project" value="InterPro"/>
</dbReference>
<dbReference type="RefSeq" id="XP_016758869.1">
    <property type="nucleotide sequence ID" value="XM_016906374.1"/>
</dbReference>
<reference evidence="3 4" key="1">
    <citation type="journal article" date="2012" name="PLoS Pathog.">
        <title>Diverse lifestyles and strategies of plant pathogenesis encoded in the genomes of eighteen Dothideomycetes fungi.</title>
        <authorList>
            <person name="Ohm R.A."/>
            <person name="Feau N."/>
            <person name="Henrissat B."/>
            <person name="Schoch C.L."/>
            <person name="Horwitz B.A."/>
            <person name="Barry K.W."/>
            <person name="Condon B.J."/>
            <person name="Copeland A.C."/>
            <person name="Dhillon B."/>
            <person name="Glaser F."/>
            <person name="Hesse C.N."/>
            <person name="Kosti I."/>
            <person name="LaButti K."/>
            <person name="Lindquist E.A."/>
            <person name="Lucas S."/>
            <person name="Salamov A.A."/>
            <person name="Bradshaw R.E."/>
            <person name="Ciuffetti L."/>
            <person name="Hamelin R.C."/>
            <person name="Kema G.H.J."/>
            <person name="Lawrence C."/>
            <person name="Scott J.A."/>
            <person name="Spatafora J.W."/>
            <person name="Turgeon B.G."/>
            <person name="de Wit P.J.G.M."/>
            <person name="Zhong S."/>
            <person name="Goodwin S.B."/>
            <person name="Grigoriev I.V."/>
        </authorList>
    </citation>
    <scope>NUCLEOTIDE SEQUENCE [LARGE SCALE GENOMIC DNA]</scope>
    <source>
        <strain evidence="3 4">SO2202</strain>
    </source>
</reference>
<feature type="region of interest" description="Disordered" evidence="1">
    <location>
        <begin position="1"/>
        <end position="47"/>
    </location>
</feature>
<feature type="compositionally biased region" description="Polar residues" evidence="1">
    <location>
        <begin position="1"/>
        <end position="16"/>
    </location>
</feature>
<dbReference type="Proteomes" id="UP000016931">
    <property type="component" value="Unassembled WGS sequence"/>
</dbReference>
<dbReference type="InterPro" id="IPR000719">
    <property type="entry name" value="Prot_kinase_dom"/>
</dbReference>
<dbReference type="AlphaFoldDB" id="N1QHX1"/>
<protein>
    <recommendedName>
        <fullName evidence="2">Protein kinase domain-containing protein</fullName>
    </recommendedName>
</protein>
<feature type="region of interest" description="Disordered" evidence="1">
    <location>
        <begin position="315"/>
        <end position="334"/>
    </location>
</feature>
<feature type="compositionally biased region" description="Low complexity" evidence="1">
    <location>
        <begin position="264"/>
        <end position="280"/>
    </location>
</feature>
<sequence length="334" mass="37631">MPLAMTQATDSETTVRSLVERTPDSLLPTESAESAPLKCSSRPQPDENLAAMAIATSPGTLQRNQGESSASDEAERPQLRSCYDVMMFEAFDIETGAFTRCFWTHFDTEQRAWMGQTTQMRKYDLSLEDIVLNLRRIPDEKAFPTSPQQLTLAPPVFEPVKHYLKRPQIDWLSGDEESTLVPQMHIEEMQTLEYLRRHPHPNIVTYHGCVVARGRIVGIVLERVWKTLYEYFLDLDYFPDNDDDDDDDNDDDDDHDDDDDDAAAADAPLNSTSNSNNNNNPQPPLNIPLLEEQLKSAIAHIHSLGLAHNDLKPSNLGLFLDEDEKKPSSSASSD</sequence>
<dbReference type="GO" id="GO:0005524">
    <property type="term" value="F:ATP binding"/>
    <property type="evidence" value="ECO:0007669"/>
    <property type="project" value="InterPro"/>
</dbReference>
<evidence type="ECO:0000313" key="4">
    <source>
        <dbReference type="Proteomes" id="UP000016931"/>
    </source>
</evidence>
<dbReference type="OMA" id="HYTEDHE"/>
<dbReference type="OrthoDB" id="4062651at2759"/>
<name>N1QHX1_SPHMS</name>
<dbReference type="GeneID" id="27903511"/>
<accession>N1QHX1</accession>
<gene>
    <name evidence="3" type="ORF">SEPMUDRAFT_150752</name>
</gene>
<feature type="compositionally biased region" description="Polar residues" evidence="1">
    <location>
        <begin position="57"/>
        <end position="71"/>
    </location>
</feature>
<organism evidence="3 4">
    <name type="scientific">Sphaerulina musiva (strain SO2202)</name>
    <name type="common">Poplar stem canker fungus</name>
    <name type="synonym">Septoria musiva</name>
    <dbReference type="NCBI Taxonomy" id="692275"/>
    <lineage>
        <taxon>Eukaryota</taxon>
        <taxon>Fungi</taxon>
        <taxon>Dikarya</taxon>
        <taxon>Ascomycota</taxon>
        <taxon>Pezizomycotina</taxon>
        <taxon>Dothideomycetes</taxon>
        <taxon>Dothideomycetidae</taxon>
        <taxon>Mycosphaerellales</taxon>
        <taxon>Mycosphaerellaceae</taxon>
        <taxon>Sphaerulina</taxon>
    </lineage>
</organism>
<feature type="domain" description="Protein kinase" evidence="2">
    <location>
        <begin position="106"/>
        <end position="334"/>
    </location>
</feature>
<dbReference type="HOGENOM" id="CLU_062257_2_0_1"/>
<dbReference type="SUPFAM" id="SSF56112">
    <property type="entry name" value="Protein kinase-like (PK-like)"/>
    <property type="match status" value="1"/>
</dbReference>
<feature type="region of interest" description="Disordered" evidence="1">
    <location>
        <begin position="57"/>
        <end position="76"/>
    </location>
</feature>
<dbReference type="EMBL" id="KB456267">
    <property type="protein sequence ID" value="EMF10748.1"/>
    <property type="molecule type" value="Genomic_DNA"/>
</dbReference>
<dbReference type="InterPro" id="IPR011009">
    <property type="entry name" value="Kinase-like_dom_sf"/>
</dbReference>
<feature type="compositionally biased region" description="Acidic residues" evidence="1">
    <location>
        <begin position="242"/>
        <end position="263"/>
    </location>
</feature>
<evidence type="ECO:0000313" key="3">
    <source>
        <dbReference type="EMBL" id="EMF10748.1"/>
    </source>
</evidence>
<feature type="region of interest" description="Disordered" evidence="1">
    <location>
        <begin position="242"/>
        <end position="287"/>
    </location>
</feature>